<dbReference type="Pfam" id="PF01032">
    <property type="entry name" value="FecCD"/>
    <property type="match status" value="1"/>
</dbReference>
<evidence type="ECO:0000256" key="8">
    <source>
        <dbReference type="SAM" id="Phobius"/>
    </source>
</evidence>
<reference evidence="9 10" key="1">
    <citation type="submission" date="2016-10" db="EMBL/GenBank/DDBJ databases">
        <authorList>
            <person name="de Groot N.N."/>
        </authorList>
    </citation>
    <scope>NUCLEOTIDE SEQUENCE [LARGE SCALE GENOMIC DNA]</scope>
    <source>
        <strain evidence="9 10">DSM 5522</strain>
    </source>
</reference>
<feature type="transmembrane region" description="Helical" evidence="8">
    <location>
        <begin position="339"/>
        <end position="356"/>
    </location>
</feature>
<feature type="transmembrane region" description="Helical" evidence="8">
    <location>
        <begin position="137"/>
        <end position="165"/>
    </location>
</feature>
<feature type="transmembrane region" description="Helical" evidence="8">
    <location>
        <begin position="219"/>
        <end position="239"/>
    </location>
</feature>
<evidence type="ECO:0000256" key="2">
    <source>
        <dbReference type="ARBA" id="ARBA00007935"/>
    </source>
</evidence>
<feature type="transmembrane region" description="Helical" evidence="8">
    <location>
        <begin position="112"/>
        <end position="131"/>
    </location>
</feature>
<keyword evidence="3" id="KW-0813">Transport</keyword>
<feature type="transmembrane region" description="Helical" evidence="8">
    <location>
        <begin position="21"/>
        <end position="40"/>
    </location>
</feature>
<dbReference type="EMBL" id="FOJY01000004">
    <property type="protein sequence ID" value="SFA90144.1"/>
    <property type="molecule type" value="Genomic_DNA"/>
</dbReference>
<dbReference type="GO" id="GO:0033214">
    <property type="term" value="P:siderophore-iron import into cell"/>
    <property type="evidence" value="ECO:0007669"/>
    <property type="project" value="TreeGrafter"/>
</dbReference>
<accession>A0A1I0WNM2</accession>
<dbReference type="CDD" id="cd06550">
    <property type="entry name" value="TM_ABC_iron-siderophores_like"/>
    <property type="match status" value="1"/>
</dbReference>
<dbReference type="PANTHER" id="PTHR30472:SF25">
    <property type="entry name" value="ABC TRANSPORTER PERMEASE PROTEIN MJ0876-RELATED"/>
    <property type="match status" value="1"/>
</dbReference>
<dbReference type="RefSeq" id="WP_177205568.1">
    <property type="nucleotide sequence ID" value="NZ_FOJY01000004.1"/>
</dbReference>
<feature type="transmembrane region" description="Helical" evidence="8">
    <location>
        <begin position="309"/>
        <end position="332"/>
    </location>
</feature>
<dbReference type="Gene3D" id="1.10.3470.10">
    <property type="entry name" value="ABC transporter involved in vitamin B12 uptake, BtuC"/>
    <property type="match status" value="1"/>
</dbReference>
<gene>
    <name evidence="9" type="ORF">SAMN05216249_104173</name>
</gene>
<keyword evidence="10" id="KW-1185">Reference proteome</keyword>
<dbReference type="GO" id="GO:0005886">
    <property type="term" value="C:plasma membrane"/>
    <property type="evidence" value="ECO:0007669"/>
    <property type="project" value="UniProtKB-SubCell"/>
</dbReference>
<dbReference type="GO" id="GO:0022857">
    <property type="term" value="F:transmembrane transporter activity"/>
    <property type="evidence" value="ECO:0007669"/>
    <property type="project" value="InterPro"/>
</dbReference>
<evidence type="ECO:0000256" key="4">
    <source>
        <dbReference type="ARBA" id="ARBA00022475"/>
    </source>
</evidence>
<feature type="transmembrane region" description="Helical" evidence="8">
    <location>
        <begin position="84"/>
        <end position="105"/>
    </location>
</feature>
<dbReference type="Proteomes" id="UP000198838">
    <property type="component" value="Unassembled WGS sequence"/>
</dbReference>
<evidence type="ECO:0000256" key="5">
    <source>
        <dbReference type="ARBA" id="ARBA00022692"/>
    </source>
</evidence>
<dbReference type="InterPro" id="IPR000522">
    <property type="entry name" value="ABC_transptr_permease_BtuC"/>
</dbReference>
<keyword evidence="7 8" id="KW-0472">Membrane</keyword>
<protein>
    <submittedName>
        <fullName evidence="9">Iron complex transport system permease protein</fullName>
    </submittedName>
</protein>
<keyword evidence="4" id="KW-1003">Cell membrane</keyword>
<dbReference type="FunFam" id="1.10.3470.10:FF:000001">
    <property type="entry name" value="Vitamin B12 ABC transporter permease BtuC"/>
    <property type="match status" value="1"/>
</dbReference>
<comment type="similarity">
    <text evidence="2">Belongs to the binding-protein-dependent transport system permease family. FecCD subfamily.</text>
</comment>
<proteinExistence type="inferred from homology"/>
<evidence type="ECO:0000256" key="7">
    <source>
        <dbReference type="ARBA" id="ARBA00023136"/>
    </source>
</evidence>
<keyword evidence="6 8" id="KW-1133">Transmembrane helix</keyword>
<dbReference type="AlphaFoldDB" id="A0A1I0WNM2"/>
<feature type="transmembrane region" description="Helical" evidence="8">
    <location>
        <begin position="177"/>
        <end position="199"/>
    </location>
</feature>
<evidence type="ECO:0000313" key="9">
    <source>
        <dbReference type="EMBL" id="SFA90144.1"/>
    </source>
</evidence>
<organism evidence="9 10">
    <name type="scientific">Acetitomaculum ruminis DSM 5522</name>
    <dbReference type="NCBI Taxonomy" id="1120918"/>
    <lineage>
        <taxon>Bacteria</taxon>
        <taxon>Bacillati</taxon>
        <taxon>Bacillota</taxon>
        <taxon>Clostridia</taxon>
        <taxon>Lachnospirales</taxon>
        <taxon>Lachnospiraceae</taxon>
        <taxon>Acetitomaculum</taxon>
    </lineage>
</organism>
<evidence type="ECO:0000256" key="3">
    <source>
        <dbReference type="ARBA" id="ARBA00022448"/>
    </source>
</evidence>
<evidence type="ECO:0000313" key="10">
    <source>
        <dbReference type="Proteomes" id="UP000198838"/>
    </source>
</evidence>
<name>A0A1I0WNM2_9FIRM</name>
<comment type="subcellular location">
    <subcellularLocation>
        <location evidence="1">Cell membrane</location>
        <topology evidence="1">Multi-pass membrane protein</topology>
    </subcellularLocation>
</comment>
<evidence type="ECO:0000256" key="1">
    <source>
        <dbReference type="ARBA" id="ARBA00004651"/>
    </source>
</evidence>
<sequence>MSRKGKNNGETRVVTTLEFTIVMVVLLVLLLLSILTSITFGNADISVKEVYSVLANEILHLKGFENYSQGSIHDVVWIIRFPRVILAIAIGIGLSVCGVVMQAVVKNPLADPYVLGISSGASMGATLAILFGVGSGIFGGIFGSSFVGVMAFIGAMVTSFGVLFISNIGGTSNAGKLILSGMAVSAVCSAFTNFATYIAHNQNATLSITFWTMGSLASADWDDVLIILALMIAGTFVFWSQYRNLNLMLLGDETAVVLGTDLSKLRNKYLILSSLLIAVAVYSAGTIGFVGLVIPHAVRMFYGTDHKRLIPLCALVGAIFLIWADVACRIILQNAELPIGILISMIGAPCFIYLMASRSYGFGGER</sequence>
<keyword evidence="5 8" id="KW-0812">Transmembrane</keyword>
<feature type="transmembrane region" description="Helical" evidence="8">
    <location>
        <begin position="269"/>
        <end position="297"/>
    </location>
</feature>
<evidence type="ECO:0000256" key="6">
    <source>
        <dbReference type="ARBA" id="ARBA00022989"/>
    </source>
</evidence>
<dbReference type="InterPro" id="IPR037294">
    <property type="entry name" value="ABC_BtuC-like"/>
</dbReference>
<dbReference type="STRING" id="1120918.SAMN05216249_104173"/>
<dbReference type="PANTHER" id="PTHR30472">
    <property type="entry name" value="FERRIC ENTEROBACTIN TRANSPORT SYSTEM PERMEASE PROTEIN"/>
    <property type="match status" value="1"/>
</dbReference>
<dbReference type="SUPFAM" id="SSF81345">
    <property type="entry name" value="ABC transporter involved in vitamin B12 uptake, BtuC"/>
    <property type="match status" value="1"/>
</dbReference>